<accession>A0A9P6XH29</accession>
<evidence type="ECO:0000313" key="2">
    <source>
        <dbReference type="Proteomes" id="UP000716291"/>
    </source>
</evidence>
<organism evidence="1 2">
    <name type="scientific">Rhizopus oryzae</name>
    <name type="common">Mucormycosis agent</name>
    <name type="synonym">Rhizopus arrhizus var. delemar</name>
    <dbReference type="NCBI Taxonomy" id="64495"/>
    <lineage>
        <taxon>Eukaryota</taxon>
        <taxon>Fungi</taxon>
        <taxon>Fungi incertae sedis</taxon>
        <taxon>Mucoromycota</taxon>
        <taxon>Mucoromycotina</taxon>
        <taxon>Mucoromycetes</taxon>
        <taxon>Mucorales</taxon>
        <taxon>Mucorineae</taxon>
        <taxon>Rhizopodaceae</taxon>
        <taxon>Rhizopus</taxon>
    </lineage>
</organism>
<protein>
    <submittedName>
        <fullName evidence="1">Uncharacterized protein</fullName>
    </submittedName>
</protein>
<gene>
    <name evidence="1" type="ORF">G6F64_001976</name>
</gene>
<evidence type="ECO:0000313" key="1">
    <source>
        <dbReference type="EMBL" id="KAG1313789.1"/>
    </source>
</evidence>
<dbReference type="Proteomes" id="UP000716291">
    <property type="component" value="Unassembled WGS sequence"/>
</dbReference>
<name>A0A9P6XH29_RHIOR</name>
<dbReference type="EMBL" id="JAANQT010000163">
    <property type="protein sequence ID" value="KAG1313789.1"/>
    <property type="molecule type" value="Genomic_DNA"/>
</dbReference>
<keyword evidence="2" id="KW-1185">Reference proteome</keyword>
<dbReference type="AlphaFoldDB" id="A0A9P6XH29"/>
<comment type="caution">
    <text evidence="1">The sequence shown here is derived from an EMBL/GenBank/DDBJ whole genome shotgun (WGS) entry which is preliminary data.</text>
</comment>
<proteinExistence type="predicted"/>
<sequence length="334" mass="37762">MKETNTKRDYVRYTIQDKARFFDLKIEKCKCILSEEHKATIITCIDANPSATVVEVTEHLVKQFHDLKVSRSTVDNFMGRECNLLLKKADFHSVERNSPAKGILQMYHENEISNLATRQKLLNLALEKDLDAGEIGESELACSFVHPLIQSLLAYEMDEKMAKCTNTIPENGTDVGRRPDDEVTIYEQYQPSFRTCFGELKGEGSSDVSAMMDFYRLGVFAKLEIVTSNLTGVLCFQALGTTITFYALTHPHPCVYTFTEIATITIPKTKNDIMSMVSALDDLFKIAVYHRTISKAPITNARLPTLPFEFVQGKRKSLPIKRRPSLGSISNRKL</sequence>
<reference evidence="1" key="1">
    <citation type="journal article" date="2020" name="Microb. Genom.">
        <title>Genetic diversity of clinical and environmental Mucorales isolates obtained from an investigation of mucormycosis cases among solid organ transplant recipients.</title>
        <authorList>
            <person name="Nguyen M.H."/>
            <person name="Kaul D."/>
            <person name="Muto C."/>
            <person name="Cheng S.J."/>
            <person name="Richter R.A."/>
            <person name="Bruno V.M."/>
            <person name="Liu G."/>
            <person name="Beyhan S."/>
            <person name="Sundermann A.J."/>
            <person name="Mounaud S."/>
            <person name="Pasculle A.W."/>
            <person name="Nierman W.C."/>
            <person name="Driscoll E."/>
            <person name="Cumbie R."/>
            <person name="Clancy C.J."/>
            <person name="Dupont C.L."/>
        </authorList>
    </citation>
    <scope>NUCLEOTIDE SEQUENCE</scope>
    <source>
        <strain evidence="1">GL11</strain>
    </source>
</reference>